<dbReference type="OrthoDB" id="9974421at2759"/>
<dbReference type="Gene3D" id="3.40.50.1820">
    <property type="entry name" value="alpha/beta hydrolase"/>
    <property type="match status" value="1"/>
</dbReference>
<protein>
    <recommendedName>
        <fullName evidence="3">Lipase 3</fullName>
    </recommendedName>
</protein>
<evidence type="ECO:0000313" key="1">
    <source>
        <dbReference type="EMBL" id="KAB7501575.1"/>
    </source>
</evidence>
<keyword evidence="2" id="KW-1185">Reference proteome</keyword>
<reference evidence="1 2" key="1">
    <citation type="journal article" date="2019" name="PLoS Biol.">
        <title>Sex chromosomes control vertical transmission of feminizing Wolbachia symbionts in an isopod.</title>
        <authorList>
            <person name="Becking T."/>
            <person name="Chebbi M.A."/>
            <person name="Giraud I."/>
            <person name="Moumen B."/>
            <person name="Laverre T."/>
            <person name="Caubet Y."/>
            <person name="Peccoud J."/>
            <person name="Gilbert C."/>
            <person name="Cordaux R."/>
        </authorList>
    </citation>
    <scope>NUCLEOTIDE SEQUENCE [LARGE SCALE GENOMIC DNA]</scope>
    <source>
        <strain evidence="1">ANa2</strain>
        <tissue evidence="1">Whole body excluding digestive tract and cuticle</tissue>
    </source>
</reference>
<gene>
    <name evidence="1" type="ORF">Anas_06883</name>
</gene>
<dbReference type="EMBL" id="SEYY01010196">
    <property type="protein sequence ID" value="KAB7501575.1"/>
    <property type="molecule type" value="Genomic_DNA"/>
</dbReference>
<name>A0A5N5T924_9CRUS</name>
<dbReference type="Proteomes" id="UP000326759">
    <property type="component" value="Unassembled WGS sequence"/>
</dbReference>
<dbReference type="InterPro" id="IPR029058">
    <property type="entry name" value="AB_hydrolase_fold"/>
</dbReference>
<feature type="non-terminal residue" evidence="1">
    <location>
        <position position="1"/>
    </location>
</feature>
<comment type="caution">
    <text evidence="1">The sequence shown here is derived from an EMBL/GenBank/DDBJ whole genome shotgun (WGS) entry which is preliminary data.</text>
</comment>
<dbReference type="PANTHER" id="PTHR11005">
    <property type="entry name" value="LYSOSOMAL ACID LIPASE-RELATED"/>
    <property type="match status" value="1"/>
</dbReference>
<accession>A0A5N5T924</accession>
<dbReference type="AlphaFoldDB" id="A0A5N5T924"/>
<evidence type="ECO:0008006" key="3">
    <source>
        <dbReference type="Google" id="ProtNLM"/>
    </source>
</evidence>
<organism evidence="1 2">
    <name type="scientific">Armadillidium nasatum</name>
    <dbReference type="NCBI Taxonomy" id="96803"/>
    <lineage>
        <taxon>Eukaryota</taxon>
        <taxon>Metazoa</taxon>
        <taxon>Ecdysozoa</taxon>
        <taxon>Arthropoda</taxon>
        <taxon>Crustacea</taxon>
        <taxon>Multicrustacea</taxon>
        <taxon>Malacostraca</taxon>
        <taxon>Eumalacostraca</taxon>
        <taxon>Peracarida</taxon>
        <taxon>Isopoda</taxon>
        <taxon>Oniscidea</taxon>
        <taxon>Crinocheta</taxon>
        <taxon>Armadillidiidae</taxon>
        <taxon>Armadillidium</taxon>
    </lineage>
</organism>
<sequence length="125" mass="14527">ELYPVILAHEPGGSSFHTVNHYAQQILSDVFQKYDWGPEENLRRWGQTTPPALNLQGPMPPIGFFHGANDFLANPEDVERVAGEIQNLQLNFLVEYKRWNHIDFCWGIHAKEYVYDYVLEFLSGY</sequence>
<proteinExistence type="predicted"/>
<evidence type="ECO:0000313" key="2">
    <source>
        <dbReference type="Proteomes" id="UP000326759"/>
    </source>
</evidence>
<dbReference type="SUPFAM" id="SSF53474">
    <property type="entry name" value="alpha/beta-Hydrolases"/>
    <property type="match status" value="1"/>
</dbReference>